<feature type="transmembrane region" description="Helical" evidence="1">
    <location>
        <begin position="46"/>
        <end position="67"/>
    </location>
</feature>
<dbReference type="AlphaFoldDB" id="A0A0B4XMK5"/>
<feature type="transmembrane region" description="Helical" evidence="1">
    <location>
        <begin position="20"/>
        <end position="40"/>
    </location>
</feature>
<keyword evidence="3" id="KW-1185">Reference proteome</keyword>
<dbReference type="RefSeq" id="WP_008738882.1">
    <property type="nucleotide sequence ID" value="NZ_CP004387.1"/>
</dbReference>
<protein>
    <submittedName>
        <fullName evidence="2">Uncharacterized protein</fullName>
    </submittedName>
</protein>
<proteinExistence type="predicted"/>
<keyword evidence="1" id="KW-0812">Transmembrane</keyword>
<dbReference type="OrthoDB" id="9894425at2"/>
<keyword evidence="1" id="KW-1133">Transmembrane helix</keyword>
<accession>A0A0B4XMK5</accession>
<gene>
    <name evidence="2" type="ORF">S7S_06760</name>
</gene>
<organism evidence="2 3">
    <name type="scientific">Isoalcanivorax pacificus W11-5</name>
    <dbReference type="NCBI Taxonomy" id="391936"/>
    <lineage>
        <taxon>Bacteria</taxon>
        <taxon>Pseudomonadati</taxon>
        <taxon>Pseudomonadota</taxon>
        <taxon>Gammaproteobacteria</taxon>
        <taxon>Oceanospirillales</taxon>
        <taxon>Alcanivoracaceae</taxon>
        <taxon>Isoalcanivorax</taxon>
    </lineage>
</organism>
<name>A0A0B4XMK5_9GAMM</name>
<dbReference type="STRING" id="391936.S7S_06760"/>
<evidence type="ECO:0000313" key="3">
    <source>
        <dbReference type="Proteomes" id="UP000006764"/>
    </source>
</evidence>
<feature type="transmembrane region" description="Helical" evidence="1">
    <location>
        <begin position="74"/>
        <end position="90"/>
    </location>
</feature>
<dbReference type="KEGG" id="apac:S7S_06760"/>
<evidence type="ECO:0000313" key="2">
    <source>
        <dbReference type="EMBL" id="AJD47768.1"/>
    </source>
</evidence>
<dbReference type="HOGENOM" id="CLU_2204493_0_0_6"/>
<sequence>MIGVLSSLLHRDTAGTHTVFTRVVWLSWALTLAGALLATLSISLQLIGMALFYGAIVTGFTAGGAALYTHQRGACTGLVLAALIPGLLWLEPWLPPLLLDVLHALAL</sequence>
<dbReference type="Proteomes" id="UP000006764">
    <property type="component" value="Chromosome"/>
</dbReference>
<reference evidence="2 3" key="1">
    <citation type="journal article" date="2012" name="J. Bacteriol.">
        <title>Genome sequence of an alkane-degrading bacterium, Alcanivorax pacificus type strain W11-5, isolated from deep sea sediment.</title>
        <authorList>
            <person name="Lai Q."/>
            <person name="Shao Z."/>
        </authorList>
    </citation>
    <scope>NUCLEOTIDE SEQUENCE [LARGE SCALE GENOMIC DNA]</scope>
    <source>
        <strain evidence="2 3">W11-5</strain>
    </source>
</reference>
<keyword evidence="1" id="KW-0472">Membrane</keyword>
<dbReference type="EMBL" id="CP004387">
    <property type="protein sequence ID" value="AJD47768.1"/>
    <property type="molecule type" value="Genomic_DNA"/>
</dbReference>
<evidence type="ECO:0000256" key="1">
    <source>
        <dbReference type="SAM" id="Phobius"/>
    </source>
</evidence>